<evidence type="ECO:0000313" key="8">
    <source>
        <dbReference type="Proteomes" id="UP000070572"/>
    </source>
</evidence>
<dbReference type="GO" id="GO:0030001">
    <property type="term" value="P:metal ion transport"/>
    <property type="evidence" value="ECO:0007669"/>
    <property type="project" value="InterPro"/>
</dbReference>
<evidence type="ECO:0000256" key="2">
    <source>
        <dbReference type="ARBA" id="ARBA00022448"/>
    </source>
</evidence>
<evidence type="ECO:0000313" key="9">
    <source>
        <dbReference type="Proteomes" id="UP000243201"/>
    </source>
</evidence>
<dbReference type="InterPro" id="IPR050492">
    <property type="entry name" value="Bact_metal-bind_prot9"/>
</dbReference>
<feature type="chain" id="PRO_5044207329" evidence="5">
    <location>
        <begin position="31"/>
        <end position="316"/>
    </location>
</feature>
<keyword evidence="9" id="KW-1185">Reference proteome</keyword>
<evidence type="ECO:0000256" key="3">
    <source>
        <dbReference type="ARBA" id="ARBA00022729"/>
    </source>
</evidence>
<dbReference type="RefSeq" id="WP_082714092.1">
    <property type="nucleotide sequence ID" value="NZ_JAHAIW010000005.1"/>
</dbReference>
<comment type="caution">
    <text evidence="6">The sequence shown here is derived from an EMBL/GenBank/DDBJ whole genome shotgun (WGS) entry which is preliminary data.</text>
</comment>
<evidence type="ECO:0000313" key="6">
    <source>
        <dbReference type="EMBL" id="KXB80553.1"/>
    </source>
</evidence>
<reference evidence="7 9" key="2">
    <citation type="submission" date="2017-09" db="EMBL/GenBank/DDBJ databases">
        <title>Bacterial strain isolated from the female urinary microbiota.</title>
        <authorList>
            <person name="Thomas-White K."/>
            <person name="Kumar N."/>
            <person name="Forster S."/>
            <person name="Putonti C."/>
            <person name="Lawley T."/>
            <person name="Wolfe A.J."/>
        </authorList>
    </citation>
    <scope>NUCLEOTIDE SEQUENCE [LARGE SCALE GENOMIC DNA]</scope>
    <source>
        <strain evidence="7 9">UMB0744</strain>
    </source>
</reference>
<proteinExistence type="inferred from homology"/>
<dbReference type="Pfam" id="PF01297">
    <property type="entry name" value="ZnuA"/>
    <property type="match status" value="1"/>
</dbReference>
<dbReference type="GO" id="GO:0046872">
    <property type="term" value="F:metal ion binding"/>
    <property type="evidence" value="ECO:0007669"/>
    <property type="project" value="InterPro"/>
</dbReference>
<evidence type="ECO:0000256" key="1">
    <source>
        <dbReference type="ARBA" id="ARBA00011028"/>
    </source>
</evidence>
<gene>
    <name evidence="7" type="ORF">CJ240_02885</name>
    <name evidence="6" type="ORF">HMPREF1862_01236</name>
</gene>
<sequence>MVHKDSFKTLLASLIAALLVFSAAGCSAHAQGGANAENTGEKDKPLVYATFFPVADLTNRIVGDKMEVKTIIKGTQEPHDFELQTSDRAELSKADLIVYNGAGMEGFIGDLRESLGSEEKFLDLSQGLTLLRNKDAARTDTTAVNPHTWLSVKNAQAELKTICEKVSALDPKNASYYQENLEKAQEKFQVLDKKFAREIAKVPAEKRYFVASHAAFNYLADDYGLKQVAVTGISPEDEPSANQLATIADFVKKHQISTIFFEGKATPKVAETLARTTGAKTGTLYTMEHLTKEEEALGYLGLMEKNLTNLMESFGE</sequence>
<dbReference type="EMBL" id="PNGC01000001">
    <property type="protein sequence ID" value="PMB90689.1"/>
    <property type="molecule type" value="Genomic_DNA"/>
</dbReference>
<dbReference type="PROSITE" id="PS51257">
    <property type="entry name" value="PROKAR_LIPOPROTEIN"/>
    <property type="match status" value="1"/>
</dbReference>
<dbReference type="EMBL" id="LSDN01000015">
    <property type="protein sequence ID" value="KXB80553.1"/>
    <property type="molecule type" value="Genomic_DNA"/>
</dbReference>
<dbReference type="Proteomes" id="UP000070572">
    <property type="component" value="Unassembled WGS sequence"/>
</dbReference>
<keyword evidence="3 5" id="KW-0732">Signal</keyword>
<dbReference type="AlphaFoldDB" id="A0AB34WZ57"/>
<dbReference type="PRINTS" id="PR00690">
    <property type="entry name" value="ADHESNFAMILY"/>
</dbReference>
<dbReference type="GO" id="GO:0007155">
    <property type="term" value="P:cell adhesion"/>
    <property type="evidence" value="ECO:0007669"/>
    <property type="project" value="InterPro"/>
</dbReference>
<evidence type="ECO:0000313" key="7">
    <source>
        <dbReference type="EMBL" id="PMB90689.1"/>
    </source>
</evidence>
<dbReference type="InterPro" id="IPR006127">
    <property type="entry name" value="ZnuA-like"/>
</dbReference>
<evidence type="ECO:0000256" key="5">
    <source>
        <dbReference type="SAM" id="SignalP"/>
    </source>
</evidence>
<feature type="signal peptide" evidence="5">
    <location>
        <begin position="1"/>
        <end position="30"/>
    </location>
</feature>
<evidence type="ECO:0000256" key="4">
    <source>
        <dbReference type="RuleBase" id="RU003512"/>
    </source>
</evidence>
<dbReference type="PRINTS" id="PR00691">
    <property type="entry name" value="ADHESINB"/>
</dbReference>
<organism evidence="6 8">
    <name type="scientific">Varibaculum cambriense</name>
    <dbReference type="NCBI Taxonomy" id="184870"/>
    <lineage>
        <taxon>Bacteria</taxon>
        <taxon>Bacillati</taxon>
        <taxon>Actinomycetota</taxon>
        <taxon>Actinomycetes</taxon>
        <taxon>Actinomycetales</taxon>
        <taxon>Actinomycetaceae</taxon>
        <taxon>Varibaculum</taxon>
    </lineage>
</organism>
<name>A0AB34WZ57_9ACTO</name>
<comment type="similarity">
    <text evidence="1 4">Belongs to the bacterial solute-binding protein 9 family.</text>
</comment>
<reference evidence="6 8" key="1">
    <citation type="submission" date="2016-01" db="EMBL/GenBank/DDBJ databases">
        <authorList>
            <person name="Mitreva M."/>
            <person name="Pepin K.H."/>
            <person name="Mihindukulasuriya K.A."/>
            <person name="Fulton R."/>
            <person name="Fronick C."/>
            <person name="O'Laughlin M."/>
            <person name="Miner T."/>
            <person name="Herter B."/>
            <person name="Rosa B.A."/>
            <person name="Cordes M."/>
            <person name="Tomlinson C."/>
            <person name="Wollam A."/>
            <person name="Palsikar V.B."/>
            <person name="Mardis E.R."/>
            <person name="Wilson R.K."/>
        </authorList>
    </citation>
    <scope>NUCLEOTIDE SEQUENCE [LARGE SCALE GENOMIC DNA]</scope>
    <source>
        <strain evidence="6 8">DNF00696</strain>
    </source>
</reference>
<accession>A0AB34WZ57</accession>
<dbReference type="PANTHER" id="PTHR42953:SF3">
    <property type="entry name" value="HIGH-AFFINITY ZINC UPTAKE SYSTEM PROTEIN ZNUA"/>
    <property type="match status" value="1"/>
</dbReference>
<keyword evidence="2 4" id="KW-0813">Transport</keyword>
<dbReference type="InterPro" id="IPR006128">
    <property type="entry name" value="Lipoprotein_PsaA-like"/>
</dbReference>
<dbReference type="Proteomes" id="UP000243201">
    <property type="component" value="Unassembled WGS sequence"/>
</dbReference>
<dbReference type="PANTHER" id="PTHR42953">
    <property type="entry name" value="HIGH-AFFINITY ZINC UPTAKE SYSTEM PROTEIN ZNUA-RELATED"/>
    <property type="match status" value="1"/>
</dbReference>
<dbReference type="SUPFAM" id="SSF53807">
    <property type="entry name" value="Helical backbone' metal receptor"/>
    <property type="match status" value="1"/>
</dbReference>
<protein>
    <submittedName>
        <fullName evidence="6">ABC transporter, substrate-binding protein</fullName>
    </submittedName>
    <submittedName>
        <fullName evidence="7">Zinc ABC transporter substrate-binding protein</fullName>
    </submittedName>
</protein>
<dbReference type="Gene3D" id="3.40.50.1980">
    <property type="entry name" value="Nitrogenase molybdenum iron protein domain"/>
    <property type="match status" value="2"/>
</dbReference>
<dbReference type="InterPro" id="IPR006129">
    <property type="entry name" value="AdhesinB"/>
</dbReference>